<keyword evidence="2" id="KW-1185">Reference proteome</keyword>
<name>A0ACB7I6F8_MANES</name>
<gene>
    <name evidence="1" type="ORF">MANES_02G100500v8</name>
</gene>
<sequence length="410" mass="47451">MMVYPVCSVLLQDCLKDFTRLAFWRLSIYPSSYHVPNPVLLPTLGYVVEYTNFEANIVRSNCQTSVMKRVCPSFDSFNSLSRAHHPGALEIRVNVEEASNYFHFKLSQDSAEIETLNEEVLLDNYPDCSKNPSGNKERQKSRKRTHGNKGKVPWNRGRKHTAETRALIKQRTIGALRDPQVRKKMSEHPHSHSDEIKLKIGSSLRRIWAKRLKWKRLREKFFLSWSKSIAEAARKGGIDQQELDWDSYDKIKEEVTLKQLQRAKDKEKAKELAKITAERAAQAKAEKIAKFAQKRKEREEKAKAREAKKKASRRSKKKARKLSFVQELTLKQRLTKIRKKKSINSQVITQGELSVSHSPAWKKLDVELMKKGKVQKEVSLADQIQAAKNKRTEPMDREALEESSTDHLFT</sequence>
<accession>A0ACB7I6F8</accession>
<dbReference type="EMBL" id="CM004388">
    <property type="protein sequence ID" value="KAG8659986.1"/>
    <property type="molecule type" value="Genomic_DNA"/>
</dbReference>
<comment type="caution">
    <text evidence="1">The sequence shown here is derived from an EMBL/GenBank/DDBJ whole genome shotgun (WGS) entry which is preliminary data.</text>
</comment>
<evidence type="ECO:0000313" key="2">
    <source>
        <dbReference type="Proteomes" id="UP000091857"/>
    </source>
</evidence>
<protein>
    <submittedName>
        <fullName evidence="1">Uncharacterized protein</fullName>
    </submittedName>
</protein>
<organism evidence="1 2">
    <name type="scientific">Manihot esculenta</name>
    <name type="common">Cassava</name>
    <name type="synonym">Jatropha manihot</name>
    <dbReference type="NCBI Taxonomy" id="3983"/>
    <lineage>
        <taxon>Eukaryota</taxon>
        <taxon>Viridiplantae</taxon>
        <taxon>Streptophyta</taxon>
        <taxon>Embryophyta</taxon>
        <taxon>Tracheophyta</taxon>
        <taxon>Spermatophyta</taxon>
        <taxon>Magnoliopsida</taxon>
        <taxon>eudicotyledons</taxon>
        <taxon>Gunneridae</taxon>
        <taxon>Pentapetalae</taxon>
        <taxon>rosids</taxon>
        <taxon>fabids</taxon>
        <taxon>Malpighiales</taxon>
        <taxon>Euphorbiaceae</taxon>
        <taxon>Crotonoideae</taxon>
        <taxon>Manihoteae</taxon>
        <taxon>Manihot</taxon>
    </lineage>
</organism>
<dbReference type="Proteomes" id="UP000091857">
    <property type="component" value="Chromosome 2"/>
</dbReference>
<reference evidence="2" key="1">
    <citation type="journal article" date="2016" name="Nat. Biotechnol.">
        <title>Sequencing wild and cultivated cassava and related species reveals extensive interspecific hybridization and genetic diversity.</title>
        <authorList>
            <person name="Bredeson J.V."/>
            <person name="Lyons J.B."/>
            <person name="Prochnik S.E."/>
            <person name="Wu G.A."/>
            <person name="Ha C.M."/>
            <person name="Edsinger-Gonzales E."/>
            <person name="Grimwood J."/>
            <person name="Schmutz J."/>
            <person name="Rabbi I.Y."/>
            <person name="Egesi C."/>
            <person name="Nauluvula P."/>
            <person name="Lebot V."/>
            <person name="Ndunguru J."/>
            <person name="Mkamilo G."/>
            <person name="Bart R.S."/>
            <person name="Setter T.L."/>
            <person name="Gleadow R.M."/>
            <person name="Kulakow P."/>
            <person name="Ferguson M.E."/>
            <person name="Rounsley S."/>
            <person name="Rokhsar D.S."/>
        </authorList>
    </citation>
    <scope>NUCLEOTIDE SEQUENCE [LARGE SCALE GENOMIC DNA]</scope>
    <source>
        <strain evidence="2">cv. AM560-2</strain>
    </source>
</reference>
<evidence type="ECO:0000313" key="1">
    <source>
        <dbReference type="EMBL" id="KAG8659986.1"/>
    </source>
</evidence>
<proteinExistence type="predicted"/>